<reference evidence="3" key="1">
    <citation type="journal article" date="2010" name="PLoS Negl. Trop. Dis.">
        <title>The genome sequence of Trypanosoma brucei gambiense, causative agent of chronic human african trypanosomiasis.</title>
        <authorList>
            <person name="Jackson A.P."/>
            <person name="Sanders M."/>
            <person name="Berry A."/>
            <person name="McQuillan J."/>
            <person name="Aslett M.A."/>
            <person name="Quail M.A."/>
            <person name="Chukualim B."/>
            <person name="Capewell P."/>
            <person name="MacLeod A."/>
            <person name="Melville S.E."/>
            <person name="Gibson W."/>
            <person name="Barry J.D."/>
            <person name="Berriman M."/>
            <person name="Hertz-Fowler C."/>
        </authorList>
    </citation>
    <scope>NUCLEOTIDE SEQUENCE [LARGE SCALE GENOMIC DNA]</scope>
    <source>
        <strain evidence="3">MHOM/CI/86/DAL972</strain>
    </source>
</reference>
<keyword evidence="1" id="KW-0472">Membrane</keyword>
<dbReference type="RefSeq" id="XP_011778582.1">
    <property type="nucleotide sequence ID" value="XM_011780280.1"/>
</dbReference>
<organism evidence="2 3">
    <name type="scientific">Trypanosoma brucei gambiense (strain MHOM/CI/86/DAL972)</name>
    <dbReference type="NCBI Taxonomy" id="679716"/>
    <lineage>
        <taxon>Eukaryota</taxon>
        <taxon>Discoba</taxon>
        <taxon>Euglenozoa</taxon>
        <taxon>Kinetoplastea</taxon>
        <taxon>Metakinetoplastina</taxon>
        <taxon>Trypanosomatida</taxon>
        <taxon>Trypanosomatidae</taxon>
        <taxon>Trypanosoma</taxon>
    </lineage>
</organism>
<protein>
    <submittedName>
        <fullName evidence="2">Uncharacterized protein</fullName>
    </submittedName>
</protein>
<name>D0A4X4_TRYB9</name>
<dbReference type="EMBL" id="FN554973">
    <property type="protein sequence ID" value="CBH16318.1"/>
    <property type="molecule type" value="Genomic_DNA"/>
</dbReference>
<feature type="transmembrane region" description="Helical" evidence="1">
    <location>
        <begin position="49"/>
        <end position="74"/>
    </location>
</feature>
<evidence type="ECO:0000313" key="3">
    <source>
        <dbReference type="Proteomes" id="UP000002316"/>
    </source>
</evidence>
<accession>D0A4X4</accession>
<dbReference type="GeneID" id="23864622"/>
<dbReference type="Proteomes" id="UP000002316">
    <property type="component" value="Chromosome 10"/>
</dbReference>
<proteinExistence type="predicted"/>
<keyword evidence="1" id="KW-1133">Transmembrane helix</keyword>
<dbReference type="AlphaFoldDB" id="D0A4X4"/>
<dbReference type="KEGG" id="tbg:TbgDal_X14160"/>
<gene>
    <name evidence="2" type="ORF">TbgDal_X14160</name>
</gene>
<keyword evidence="1" id="KW-0812">Transmembrane</keyword>
<sequence length="99" mass="10935">MLVSTPYAWMKGGKKLHPSFYCVFACSSCMTPVKNKCKVSRVGYTMSGLYLVFSFAYVTFCILPLSFFPLSLVVSEGGCLLNRQEGNVVRGVLPRCVGF</sequence>
<evidence type="ECO:0000313" key="2">
    <source>
        <dbReference type="EMBL" id="CBH16318.1"/>
    </source>
</evidence>
<evidence type="ECO:0000256" key="1">
    <source>
        <dbReference type="SAM" id="Phobius"/>
    </source>
</evidence>